<evidence type="ECO:0000259" key="2">
    <source>
        <dbReference type="Pfam" id="PF20710"/>
    </source>
</evidence>
<reference evidence="3 4" key="2">
    <citation type="journal article" date="2008" name="Nature">
        <title>The Phaeodactylum genome reveals the evolutionary history of diatom genomes.</title>
        <authorList>
            <person name="Bowler C."/>
            <person name="Allen A.E."/>
            <person name="Badger J.H."/>
            <person name="Grimwood J."/>
            <person name="Jabbari K."/>
            <person name="Kuo A."/>
            <person name="Maheswari U."/>
            <person name="Martens C."/>
            <person name="Maumus F."/>
            <person name="Otillar R.P."/>
            <person name="Rayko E."/>
            <person name="Salamov A."/>
            <person name="Vandepoele K."/>
            <person name="Beszteri B."/>
            <person name="Gruber A."/>
            <person name="Heijde M."/>
            <person name="Katinka M."/>
            <person name="Mock T."/>
            <person name="Valentin K."/>
            <person name="Verret F."/>
            <person name="Berges J.A."/>
            <person name="Brownlee C."/>
            <person name="Cadoret J.P."/>
            <person name="Chiovitti A."/>
            <person name="Choi C.J."/>
            <person name="Coesel S."/>
            <person name="De Martino A."/>
            <person name="Detter J.C."/>
            <person name="Durkin C."/>
            <person name="Falciatore A."/>
            <person name="Fournet J."/>
            <person name="Haruta M."/>
            <person name="Huysman M.J."/>
            <person name="Jenkins B.D."/>
            <person name="Jiroutova K."/>
            <person name="Jorgensen R.E."/>
            <person name="Joubert Y."/>
            <person name="Kaplan A."/>
            <person name="Kroger N."/>
            <person name="Kroth P.G."/>
            <person name="La Roche J."/>
            <person name="Lindquist E."/>
            <person name="Lommer M."/>
            <person name="Martin-Jezequel V."/>
            <person name="Lopez P.J."/>
            <person name="Lucas S."/>
            <person name="Mangogna M."/>
            <person name="McGinnis K."/>
            <person name="Medlin L.K."/>
            <person name="Montsant A."/>
            <person name="Oudot-Le Secq M.P."/>
            <person name="Napoli C."/>
            <person name="Obornik M."/>
            <person name="Parker M.S."/>
            <person name="Petit J.L."/>
            <person name="Porcel B.M."/>
            <person name="Poulsen N."/>
            <person name="Robison M."/>
            <person name="Rychlewski L."/>
            <person name="Rynearson T.A."/>
            <person name="Schmutz J."/>
            <person name="Shapiro H."/>
            <person name="Siaut M."/>
            <person name="Stanley M."/>
            <person name="Sussman M.R."/>
            <person name="Taylor A.R."/>
            <person name="Vardi A."/>
            <person name="von Dassow P."/>
            <person name="Vyverman W."/>
            <person name="Willis A."/>
            <person name="Wyrwicz L.S."/>
            <person name="Rokhsar D.S."/>
            <person name="Weissenbach J."/>
            <person name="Armbrust E.V."/>
            <person name="Green B.R."/>
            <person name="Van de Peer Y."/>
            <person name="Grigoriev I.V."/>
        </authorList>
    </citation>
    <scope>NUCLEOTIDE SEQUENCE [LARGE SCALE GENOMIC DNA]</scope>
    <source>
        <strain evidence="3 4">CCMP1335</strain>
    </source>
</reference>
<dbReference type="EMBL" id="CP001159">
    <property type="protein sequence ID" value="ACI64145.1"/>
    <property type="molecule type" value="Genomic_DNA"/>
</dbReference>
<feature type="domain" description="DUF6824" evidence="2">
    <location>
        <begin position="264"/>
        <end position="348"/>
    </location>
</feature>
<dbReference type="PaxDb" id="35128-Thaps10916"/>
<name>B5YLV9_THAPS</name>
<dbReference type="KEGG" id="tps:THAPS_10916"/>
<dbReference type="Proteomes" id="UP000001449">
    <property type="component" value="Chromosome 18"/>
</dbReference>
<dbReference type="eggNOG" id="ENOG502R98Y">
    <property type="taxonomic scope" value="Eukaryota"/>
</dbReference>
<keyword evidence="4" id="KW-1185">Reference proteome</keyword>
<organism evidence="3 4">
    <name type="scientific">Thalassiosira pseudonana</name>
    <name type="common">Marine diatom</name>
    <name type="synonym">Cyclotella nana</name>
    <dbReference type="NCBI Taxonomy" id="35128"/>
    <lineage>
        <taxon>Eukaryota</taxon>
        <taxon>Sar</taxon>
        <taxon>Stramenopiles</taxon>
        <taxon>Ochrophyta</taxon>
        <taxon>Bacillariophyta</taxon>
        <taxon>Coscinodiscophyceae</taxon>
        <taxon>Thalassiosirophycidae</taxon>
        <taxon>Thalassiosirales</taxon>
        <taxon>Thalassiosiraceae</taxon>
        <taxon>Thalassiosira</taxon>
    </lineage>
</organism>
<feature type="compositionally biased region" description="Basic and acidic residues" evidence="1">
    <location>
        <begin position="114"/>
        <end position="127"/>
    </location>
</feature>
<feature type="region of interest" description="Disordered" evidence="1">
    <location>
        <begin position="1"/>
        <end position="30"/>
    </location>
</feature>
<feature type="region of interest" description="Disordered" evidence="1">
    <location>
        <begin position="210"/>
        <end position="247"/>
    </location>
</feature>
<reference evidence="3 4" key="1">
    <citation type="journal article" date="2004" name="Science">
        <title>The genome of the diatom Thalassiosira pseudonana: ecology, evolution, and metabolism.</title>
        <authorList>
            <person name="Armbrust E.V."/>
            <person name="Berges J.A."/>
            <person name="Bowler C."/>
            <person name="Green B.R."/>
            <person name="Martinez D."/>
            <person name="Putnam N.H."/>
            <person name="Zhou S."/>
            <person name="Allen A.E."/>
            <person name="Apt K.E."/>
            <person name="Bechner M."/>
            <person name="Brzezinski M.A."/>
            <person name="Chaal B.K."/>
            <person name="Chiovitti A."/>
            <person name="Davis A.K."/>
            <person name="Demarest M.S."/>
            <person name="Detter J.C."/>
            <person name="Glavina T."/>
            <person name="Goodstein D."/>
            <person name="Hadi M.Z."/>
            <person name="Hellsten U."/>
            <person name="Hildebrand M."/>
            <person name="Jenkins B.D."/>
            <person name="Jurka J."/>
            <person name="Kapitonov V.V."/>
            <person name="Kroger N."/>
            <person name="Lau W.W."/>
            <person name="Lane T.W."/>
            <person name="Larimer F.W."/>
            <person name="Lippmeier J.C."/>
            <person name="Lucas S."/>
            <person name="Medina M."/>
            <person name="Montsant A."/>
            <person name="Obornik M."/>
            <person name="Parker M.S."/>
            <person name="Palenik B."/>
            <person name="Pazour G.J."/>
            <person name="Richardson P.M."/>
            <person name="Rynearson T.A."/>
            <person name="Saito M.A."/>
            <person name="Schwartz D.C."/>
            <person name="Thamatrakoln K."/>
            <person name="Valentin K."/>
            <person name="Vardi A."/>
            <person name="Wilkerson F.P."/>
            <person name="Rokhsar D.S."/>
        </authorList>
    </citation>
    <scope>NUCLEOTIDE SEQUENCE [LARGE SCALE GENOMIC DNA]</scope>
    <source>
        <strain evidence="3 4">CCMP1335</strain>
    </source>
</reference>
<dbReference type="HOGENOM" id="CLU_788695_0_0_1"/>
<evidence type="ECO:0000313" key="4">
    <source>
        <dbReference type="Proteomes" id="UP000001449"/>
    </source>
</evidence>
<evidence type="ECO:0000313" key="3">
    <source>
        <dbReference type="EMBL" id="ACI64145.1"/>
    </source>
</evidence>
<sequence>MIPSVQQFHRPDDVRSHHGPSFSGGDAFQHPDNVQITSSIFDVNLASARSEWSDVNDQLGYLISIASDNNTTTASSGHVSFSPIRSSRGGPVNAGNDRGTTTVYPSQQLNTKNGGDKYEHSSDDDVKMPPLPPLSSPPSFVPSQRFSNQFGGATVSSNAARVDDGYAAVSLAYQCMDVEPVASIKQEPLDENTEVLDSFSLDETCSTSFDIGGGELNDPKGVYAKKTSRLNGESKPKGNKSSSERSKKSFELSAGVGIVPTNLDILRGRGGLTNRHEGNMKFRDEARKLRSVYRDDNTTRHEKFRLSQELVKVVKGYGGRFLEKGEDGMWHEMSAKAQRKKASQVLREEKWD</sequence>
<feature type="compositionally biased region" description="Basic and acidic residues" evidence="1">
    <location>
        <begin position="232"/>
        <end position="247"/>
    </location>
</feature>
<dbReference type="InParanoid" id="B5YLV9"/>
<dbReference type="GeneID" id="7444774"/>
<proteinExistence type="predicted"/>
<dbReference type="RefSeq" id="XP_002295428.1">
    <property type="nucleotide sequence ID" value="XM_002295392.1"/>
</dbReference>
<dbReference type="AlphaFoldDB" id="B5YLV9"/>
<feature type="compositionally biased region" description="Polar residues" evidence="1">
    <location>
        <begin position="98"/>
        <end position="113"/>
    </location>
</feature>
<gene>
    <name evidence="3" type="ORF">THAPS_10916</name>
</gene>
<evidence type="ECO:0000256" key="1">
    <source>
        <dbReference type="SAM" id="MobiDB-lite"/>
    </source>
</evidence>
<accession>B5YLV9</accession>
<protein>
    <recommendedName>
        <fullName evidence="2">DUF6824 domain-containing protein</fullName>
    </recommendedName>
</protein>
<feature type="compositionally biased region" description="Polar residues" evidence="1">
    <location>
        <begin position="71"/>
        <end position="85"/>
    </location>
</feature>
<feature type="region of interest" description="Disordered" evidence="1">
    <location>
        <begin position="71"/>
        <end position="131"/>
    </location>
</feature>
<dbReference type="InterPro" id="IPR049227">
    <property type="entry name" value="DUF6824"/>
</dbReference>
<dbReference type="Pfam" id="PF20710">
    <property type="entry name" value="DUF6824"/>
    <property type="match status" value="1"/>
</dbReference>